<gene>
    <name evidence="2" type="ORF">G3W61_21305</name>
</gene>
<feature type="transmembrane region" description="Helical" evidence="1">
    <location>
        <begin position="375"/>
        <end position="397"/>
    </location>
</feature>
<dbReference type="PANTHER" id="PTHR32063:SF73">
    <property type="entry name" value="RND SUPERFAMILY EFFLUX PUMP PERMEASE COMPONENT 1"/>
    <property type="match status" value="1"/>
</dbReference>
<dbReference type="Gene3D" id="3.30.70.1440">
    <property type="entry name" value="Multidrug efflux transporter AcrB pore domain"/>
    <property type="match status" value="1"/>
</dbReference>
<proteinExistence type="predicted"/>
<feature type="transmembrane region" description="Helical" evidence="1">
    <location>
        <begin position="409"/>
        <end position="432"/>
    </location>
</feature>
<sequence length="461" mass="50274">LGEEIGRVENYLQANRARYHITQIYSWFSEVEGSNTVVTFDASKVKDLPPLLEKIRKELPRSARADYSIGNQGDGGNGNQGVQVQLVGDSTDALKALADDVIPLLAQRKELRDVHVDTGDRTSELAIRVDRERAAAFGFSAEQVASFVGLALRGTPLREFRRGDNEVPVWVRFAGAEQSKPEDLASFTVRTKDGRSVPLLSLVEVQIRPAATQIGRTNRQTTLTIKANLAEKVTMPEARAAMEAPLKAMSFPAGYSYTFDGGDYQNDGEAMNQMVFNLVIALVMIYVVMAAVFESLLFPAAIMSGVLFSIFGVFWLFWITGTSFGIMSFIGILVLMGVVVNNGIVMIEHINNLRRRGMGRTQALVEGSRERLRPIMMTMGTAILAMVPISLTSTTMFSDGPPYFPMARAIAGGLAFSTVVSLLFLPTIYAILDDMSSGAAALVQRARGVPKARRSSAALES</sequence>
<feature type="transmembrane region" description="Helical" evidence="1">
    <location>
        <begin position="300"/>
        <end position="318"/>
    </location>
</feature>
<dbReference type="InterPro" id="IPR027463">
    <property type="entry name" value="AcrB_DN_DC_subdom"/>
</dbReference>
<dbReference type="Gene3D" id="3.30.70.1430">
    <property type="entry name" value="Multidrug efflux transporter AcrB pore domain"/>
    <property type="match status" value="1"/>
</dbReference>
<feature type="transmembrane region" description="Helical" evidence="1">
    <location>
        <begin position="324"/>
        <end position="347"/>
    </location>
</feature>
<dbReference type="GO" id="GO:0005886">
    <property type="term" value="C:plasma membrane"/>
    <property type="evidence" value="ECO:0007669"/>
    <property type="project" value="TreeGrafter"/>
</dbReference>
<organism evidence="2 3">
    <name type="scientific">Xanthomonas perforans</name>
    <dbReference type="NCBI Taxonomy" id="442694"/>
    <lineage>
        <taxon>Bacteria</taxon>
        <taxon>Pseudomonadati</taxon>
        <taxon>Pseudomonadota</taxon>
        <taxon>Gammaproteobacteria</taxon>
        <taxon>Lysobacterales</taxon>
        <taxon>Lysobacteraceae</taxon>
        <taxon>Xanthomonas</taxon>
    </lineage>
</organism>
<keyword evidence="1" id="KW-0812">Transmembrane</keyword>
<protein>
    <submittedName>
        <fullName evidence="2">Efflux RND transporter permease subunit</fullName>
    </submittedName>
</protein>
<evidence type="ECO:0000256" key="1">
    <source>
        <dbReference type="SAM" id="Phobius"/>
    </source>
</evidence>
<dbReference type="EMBL" id="JAAGYU010000185">
    <property type="protein sequence ID" value="NEL78749.1"/>
    <property type="molecule type" value="Genomic_DNA"/>
</dbReference>
<feature type="non-terminal residue" evidence="2">
    <location>
        <position position="1"/>
    </location>
</feature>
<feature type="transmembrane region" description="Helical" evidence="1">
    <location>
        <begin position="274"/>
        <end position="293"/>
    </location>
</feature>
<evidence type="ECO:0000313" key="3">
    <source>
        <dbReference type="Proteomes" id="UP000471082"/>
    </source>
</evidence>
<dbReference type="SUPFAM" id="SSF82714">
    <property type="entry name" value="Multidrug efflux transporter AcrB TolC docking domain, DN and DC subdomains"/>
    <property type="match status" value="1"/>
</dbReference>
<keyword evidence="1" id="KW-1133">Transmembrane helix</keyword>
<dbReference type="InterPro" id="IPR001036">
    <property type="entry name" value="Acrflvin-R"/>
</dbReference>
<dbReference type="Proteomes" id="UP000471082">
    <property type="component" value="Unassembled WGS sequence"/>
</dbReference>
<comment type="caution">
    <text evidence="2">The sequence shown here is derived from an EMBL/GenBank/DDBJ whole genome shotgun (WGS) entry which is preliminary data.</text>
</comment>
<dbReference type="Pfam" id="PF00873">
    <property type="entry name" value="ACR_tran"/>
    <property type="match status" value="1"/>
</dbReference>
<accession>A0A6P0FPZ1</accession>
<dbReference type="Gene3D" id="1.20.1640.10">
    <property type="entry name" value="Multidrug efflux transporter AcrB transmembrane domain"/>
    <property type="match status" value="1"/>
</dbReference>
<dbReference type="Gene3D" id="3.30.2090.10">
    <property type="entry name" value="Multidrug efflux transporter AcrB TolC docking domain, DN and DC subdomains"/>
    <property type="match status" value="1"/>
</dbReference>
<dbReference type="PRINTS" id="PR00702">
    <property type="entry name" value="ACRIFLAVINRP"/>
</dbReference>
<dbReference type="AlphaFoldDB" id="A0A6P0FPZ1"/>
<evidence type="ECO:0000313" key="2">
    <source>
        <dbReference type="EMBL" id="NEL78749.1"/>
    </source>
</evidence>
<name>A0A6P0FPZ1_XANPE</name>
<dbReference type="PANTHER" id="PTHR32063">
    <property type="match status" value="1"/>
</dbReference>
<dbReference type="SUPFAM" id="SSF82866">
    <property type="entry name" value="Multidrug efflux transporter AcrB transmembrane domain"/>
    <property type="match status" value="1"/>
</dbReference>
<reference evidence="2 3" key="1">
    <citation type="submission" date="2019-11" db="EMBL/GenBank/DDBJ databases">
        <title>Genome-resolved metagenomics to study the prevalence of co-infection and intraspecific heterogeneity among plant pathogen metapopulations.</title>
        <authorList>
            <person name="Newberry E."/>
            <person name="Bhandari R."/>
            <person name="Kemble J."/>
            <person name="Sikora E."/>
            <person name="Potnis N."/>
        </authorList>
    </citation>
    <scope>NUCLEOTIDE SEQUENCE [LARGE SCALE GENOMIC DNA]</scope>
    <source>
        <strain evidence="2">Xp_Tom_Tuscaloosa_18b</strain>
    </source>
</reference>
<keyword evidence="1" id="KW-0472">Membrane</keyword>
<dbReference type="GO" id="GO:0042910">
    <property type="term" value="F:xenobiotic transmembrane transporter activity"/>
    <property type="evidence" value="ECO:0007669"/>
    <property type="project" value="TreeGrafter"/>
</dbReference>